<feature type="transmembrane region" description="Helical" evidence="6">
    <location>
        <begin position="83"/>
        <end position="106"/>
    </location>
</feature>
<comment type="similarity">
    <text evidence="2">Belongs to the autoinducer-2 exporter (AI-2E) (TC 2.A.86) family.</text>
</comment>
<dbReference type="GeneID" id="61133996"/>
<dbReference type="PANTHER" id="PTHR21716:SF64">
    <property type="entry name" value="AI-2 TRANSPORT PROTEIN TQSA"/>
    <property type="match status" value="1"/>
</dbReference>
<dbReference type="KEGG" id="nfa:NFA_32820"/>
<evidence type="ECO:0000256" key="5">
    <source>
        <dbReference type="ARBA" id="ARBA00023136"/>
    </source>
</evidence>
<name>Q5YUL2_NOCFA</name>
<evidence type="ECO:0000256" key="4">
    <source>
        <dbReference type="ARBA" id="ARBA00022989"/>
    </source>
</evidence>
<feature type="transmembrane region" description="Helical" evidence="6">
    <location>
        <begin position="218"/>
        <end position="240"/>
    </location>
</feature>
<feature type="transmembrane region" description="Helical" evidence="6">
    <location>
        <begin position="54"/>
        <end position="71"/>
    </location>
</feature>
<accession>Q5YUL2</accession>
<dbReference type="Pfam" id="PF01594">
    <property type="entry name" value="AI-2E_transport"/>
    <property type="match status" value="1"/>
</dbReference>
<reference evidence="7 8" key="1">
    <citation type="journal article" date="2004" name="Proc. Natl. Acad. Sci. U.S.A.">
        <title>The complete genomic sequence of Nocardia farcinica IFM 10152.</title>
        <authorList>
            <person name="Ishikawa J."/>
            <person name="Yamashita A."/>
            <person name="Mikami Y."/>
            <person name="Hoshino Y."/>
            <person name="Kurita H."/>
            <person name="Hotta K."/>
            <person name="Shiba T."/>
            <person name="Hattori M."/>
        </authorList>
    </citation>
    <scope>NUCLEOTIDE SEQUENCE [LARGE SCALE GENOMIC DNA]</scope>
    <source>
        <strain evidence="7 8">IFM 10152</strain>
    </source>
</reference>
<dbReference type="EMBL" id="AP006618">
    <property type="protein sequence ID" value="BAD58129.1"/>
    <property type="molecule type" value="Genomic_DNA"/>
</dbReference>
<dbReference type="OrthoDB" id="9799225at2"/>
<dbReference type="eggNOG" id="COG0628">
    <property type="taxonomic scope" value="Bacteria"/>
</dbReference>
<evidence type="ECO:0000313" key="7">
    <source>
        <dbReference type="EMBL" id="BAD58129.1"/>
    </source>
</evidence>
<dbReference type="Proteomes" id="UP000006820">
    <property type="component" value="Chromosome"/>
</dbReference>
<dbReference type="InterPro" id="IPR002549">
    <property type="entry name" value="AI-2E-like"/>
</dbReference>
<dbReference type="HOGENOM" id="CLU_031275_0_4_11"/>
<dbReference type="STRING" id="247156.NFA_32820"/>
<feature type="transmembrane region" description="Helical" evidence="6">
    <location>
        <begin position="31"/>
        <end position="48"/>
    </location>
</feature>
<evidence type="ECO:0000256" key="2">
    <source>
        <dbReference type="ARBA" id="ARBA00009773"/>
    </source>
</evidence>
<evidence type="ECO:0008006" key="9">
    <source>
        <dbReference type="Google" id="ProtNLM"/>
    </source>
</evidence>
<feature type="transmembrane region" description="Helical" evidence="6">
    <location>
        <begin position="282"/>
        <end position="301"/>
    </location>
</feature>
<organism evidence="7 8">
    <name type="scientific">Nocardia farcinica (strain IFM 10152)</name>
    <dbReference type="NCBI Taxonomy" id="247156"/>
    <lineage>
        <taxon>Bacteria</taxon>
        <taxon>Bacillati</taxon>
        <taxon>Actinomycetota</taxon>
        <taxon>Actinomycetes</taxon>
        <taxon>Mycobacteriales</taxon>
        <taxon>Nocardiaceae</taxon>
        <taxon>Nocardia</taxon>
    </lineage>
</organism>
<keyword evidence="3 6" id="KW-0812">Transmembrane</keyword>
<protein>
    <recommendedName>
        <fullName evidence="9">AI-2E family transporter</fullName>
    </recommendedName>
</protein>
<feature type="transmembrane region" description="Helical" evidence="6">
    <location>
        <begin position="246"/>
        <end position="275"/>
    </location>
</feature>
<keyword evidence="5 6" id="KW-0472">Membrane</keyword>
<keyword evidence="4 6" id="KW-1133">Transmembrane helix</keyword>
<evidence type="ECO:0000313" key="8">
    <source>
        <dbReference type="Proteomes" id="UP000006820"/>
    </source>
</evidence>
<sequence length="373" mass="39315">MPSARGESPVASETVDTPLPAADTPWSLPRGLIVLLATAAAVVAVAGMKAFADILGPVFLALMLTIAVQPIQGFARRHGLPAWVGMALAVVTAYAIVLGLLVILVISTAQLATELPNYSGRFDDMLDGLRSVLADRGVGGEEIRTMLSDIDVRQVVSVLETTLSGLAGVLSALAFVLALLLFMAVDGLSIDRRARILTAERPAIATALRSFAIGTRRYLVVSTVFGLIVAVFDGLALWWLGVPLPLLWAVLSFVTNFIPNVGFVVGLVPPALLALLAGGPALMIWVVLLYSVINFVIQSVIQPKYVGDAVGLSVTVTFLSLIFWTWVLGALGALLAIPLTLLLQAVLLDIDPSTRWVRALISSAPPKSDPGGE</sequence>
<dbReference type="GO" id="GO:0055085">
    <property type="term" value="P:transmembrane transport"/>
    <property type="evidence" value="ECO:0007669"/>
    <property type="project" value="TreeGrafter"/>
</dbReference>
<dbReference type="AlphaFoldDB" id="Q5YUL2"/>
<dbReference type="GO" id="GO:0016020">
    <property type="term" value="C:membrane"/>
    <property type="evidence" value="ECO:0007669"/>
    <property type="project" value="UniProtKB-SubCell"/>
</dbReference>
<dbReference type="PANTHER" id="PTHR21716">
    <property type="entry name" value="TRANSMEMBRANE PROTEIN"/>
    <property type="match status" value="1"/>
</dbReference>
<feature type="transmembrane region" description="Helical" evidence="6">
    <location>
        <begin position="163"/>
        <end position="185"/>
    </location>
</feature>
<evidence type="ECO:0000256" key="6">
    <source>
        <dbReference type="SAM" id="Phobius"/>
    </source>
</evidence>
<feature type="transmembrane region" description="Helical" evidence="6">
    <location>
        <begin position="321"/>
        <end position="348"/>
    </location>
</feature>
<dbReference type="RefSeq" id="WP_011209814.1">
    <property type="nucleotide sequence ID" value="NC_006361.1"/>
</dbReference>
<keyword evidence="8" id="KW-1185">Reference proteome</keyword>
<gene>
    <name evidence="7" type="ordered locus">NFA_32820</name>
</gene>
<proteinExistence type="inferred from homology"/>
<evidence type="ECO:0000256" key="1">
    <source>
        <dbReference type="ARBA" id="ARBA00004141"/>
    </source>
</evidence>
<evidence type="ECO:0000256" key="3">
    <source>
        <dbReference type="ARBA" id="ARBA00022692"/>
    </source>
</evidence>
<comment type="subcellular location">
    <subcellularLocation>
        <location evidence="1">Membrane</location>
        <topology evidence="1">Multi-pass membrane protein</topology>
    </subcellularLocation>
</comment>